<comment type="similarity">
    <text evidence="7">Belongs to the radical SAM superfamily. Anaerobic sulfatase-maturating enzyme family.</text>
</comment>
<dbReference type="Pfam" id="PF13186">
    <property type="entry name" value="SPASM"/>
    <property type="match status" value="1"/>
</dbReference>
<dbReference type="PANTHER" id="PTHR43273:SF3">
    <property type="entry name" value="ANAEROBIC SULFATASE-MATURATING ENZYME HOMOLOG ASLB-RELATED"/>
    <property type="match status" value="1"/>
</dbReference>
<dbReference type="PANTHER" id="PTHR43273">
    <property type="entry name" value="ANAEROBIC SULFATASE-MATURATING ENZYME HOMOLOG ASLB-RELATED"/>
    <property type="match status" value="1"/>
</dbReference>
<evidence type="ECO:0000256" key="3">
    <source>
        <dbReference type="ARBA" id="ARBA00022691"/>
    </source>
</evidence>
<evidence type="ECO:0000256" key="6">
    <source>
        <dbReference type="ARBA" id="ARBA00023014"/>
    </source>
</evidence>
<gene>
    <name evidence="9" type="ORF">MUU47_14790</name>
</gene>
<name>A0ABT2E3A9_9ENTR</name>
<dbReference type="SFLD" id="SFLDS00029">
    <property type="entry name" value="Radical_SAM"/>
    <property type="match status" value="1"/>
</dbReference>
<organism evidence="9 10">
    <name type="scientific">Scandinavium hiltneri</name>
    <dbReference type="NCBI Taxonomy" id="2926519"/>
    <lineage>
        <taxon>Bacteria</taxon>
        <taxon>Pseudomonadati</taxon>
        <taxon>Pseudomonadota</taxon>
        <taxon>Gammaproteobacteria</taxon>
        <taxon>Enterobacterales</taxon>
        <taxon>Enterobacteriaceae</taxon>
        <taxon>Scandinavium</taxon>
    </lineage>
</organism>
<keyword evidence="10" id="KW-1185">Reference proteome</keyword>
<dbReference type="SUPFAM" id="SSF102114">
    <property type="entry name" value="Radical SAM enzymes"/>
    <property type="match status" value="1"/>
</dbReference>
<comment type="cofactor">
    <cofactor evidence="1">
        <name>[4Fe-4S] cluster</name>
        <dbReference type="ChEBI" id="CHEBI:49883"/>
    </cofactor>
</comment>
<dbReference type="InterPro" id="IPR023885">
    <property type="entry name" value="4Fe4S-binding_SPASM_dom"/>
</dbReference>
<feature type="domain" description="Radical SAM core" evidence="8">
    <location>
        <begin position="1"/>
        <end position="220"/>
    </location>
</feature>
<keyword evidence="6" id="KW-0411">Iron-sulfur</keyword>
<dbReference type="PROSITE" id="PS51918">
    <property type="entry name" value="RADICAL_SAM"/>
    <property type="match status" value="1"/>
</dbReference>
<dbReference type="InterPro" id="IPR023867">
    <property type="entry name" value="Sulphatase_maturase_rSAM"/>
</dbReference>
<dbReference type="InterPro" id="IPR058240">
    <property type="entry name" value="rSAM_sf"/>
</dbReference>
<evidence type="ECO:0000313" key="10">
    <source>
        <dbReference type="Proteomes" id="UP001205357"/>
    </source>
</evidence>
<dbReference type="SFLD" id="SFLDG01072">
    <property type="entry name" value="dehydrogenase_like"/>
    <property type="match status" value="1"/>
</dbReference>
<sequence>MTGCHVMAKPASSRCNLHCRYCFYLDKPQQTDMNDATLEAFIRQQIEAQPGDDVQFAWQGGEPTLCGVDFFRRVVALQQRYAGEKRIYNAFQTNGILLNDEWCRFFKAHGWLVGVSIDGPAEMHDAMRVSRSENTTHQKVLNAIETLKAHDVEFNLLVVVGRHNCAKPQTLYRYLRELGTPFIQFIPLLEMNDDRTPDDHSVPADAWGAFLRGVFDVWVREDISRIFVQLFDSTLGIWNGFSSQMCAMSETCGHAFALESNGDVYQCDHYVYPSYRLGNIHHQTLSDITASDAARDFGLDKKRTISNECRTCRALRLCNGDCPKHRDASGKSALCEGYLDFFSYTAAYMKVMRDLIRHQRSPMEIMTMLK</sequence>
<dbReference type="EMBL" id="JALIGE010000074">
    <property type="protein sequence ID" value="MCS2162364.1"/>
    <property type="molecule type" value="Genomic_DNA"/>
</dbReference>
<evidence type="ECO:0000256" key="2">
    <source>
        <dbReference type="ARBA" id="ARBA00022485"/>
    </source>
</evidence>
<dbReference type="InterPro" id="IPR013785">
    <property type="entry name" value="Aldolase_TIM"/>
</dbReference>
<evidence type="ECO:0000313" key="9">
    <source>
        <dbReference type="EMBL" id="MCS2162364.1"/>
    </source>
</evidence>
<dbReference type="SFLD" id="SFLDG01067">
    <property type="entry name" value="SPASM/twitch_domain_containing"/>
    <property type="match status" value="1"/>
</dbReference>
<dbReference type="SFLD" id="SFLDG01384">
    <property type="entry name" value="thioether_bond_formation_requi"/>
    <property type="match status" value="1"/>
</dbReference>
<comment type="caution">
    <text evidence="9">The sequence shown here is derived from an EMBL/GenBank/DDBJ whole genome shotgun (WGS) entry which is preliminary data.</text>
</comment>
<keyword evidence="4" id="KW-0479">Metal-binding</keyword>
<keyword evidence="5" id="KW-0408">Iron</keyword>
<dbReference type="Pfam" id="PF04055">
    <property type="entry name" value="Radical_SAM"/>
    <property type="match status" value="1"/>
</dbReference>
<dbReference type="SFLD" id="SFLDF00285">
    <property type="entry name" value="anaerobic_Ser-type_sulfatase-m"/>
    <property type="match status" value="1"/>
</dbReference>
<proteinExistence type="inferred from homology"/>
<evidence type="ECO:0000256" key="1">
    <source>
        <dbReference type="ARBA" id="ARBA00001966"/>
    </source>
</evidence>
<dbReference type="Gene3D" id="3.20.20.70">
    <property type="entry name" value="Aldolase class I"/>
    <property type="match status" value="1"/>
</dbReference>
<dbReference type="CDD" id="cd01335">
    <property type="entry name" value="Radical_SAM"/>
    <property type="match status" value="1"/>
</dbReference>
<dbReference type="InterPro" id="IPR047207">
    <property type="entry name" value="SPASM_anSME"/>
</dbReference>
<dbReference type="InterPro" id="IPR007197">
    <property type="entry name" value="rSAM"/>
</dbReference>
<dbReference type="RefSeq" id="WP_258988923.1">
    <property type="nucleotide sequence ID" value="NZ_JALIGE010000074.1"/>
</dbReference>
<evidence type="ECO:0000256" key="4">
    <source>
        <dbReference type="ARBA" id="ARBA00022723"/>
    </source>
</evidence>
<keyword evidence="3" id="KW-0949">S-adenosyl-L-methionine</keyword>
<protein>
    <submittedName>
        <fullName evidence="9">Anaerobic sulfatase maturase</fullName>
    </submittedName>
</protein>
<evidence type="ECO:0000259" key="8">
    <source>
        <dbReference type="PROSITE" id="PS51918"/>
    </source>
</evidence>
<evidence type="ECO:0000256" key="7">
    <source>
        <dbReference type="ARBA" id="ARBA00023601"/>
    </source>
</evidence>
<evidence type="ECO:0000256" key="5">
    <source>
        <dbReference type="ARBA" id="ARBA00023004"/>
    </source>
</evidence>
<dbReference type="NCBIfam" id="TIGR04085">
    <property type="entry name" value="rSAM_more_4Fe4S"/>
    <property type="match status" value="1"/>
</dbReference>
<dbReference type="InterPro" id="IPR034491">
    <property type="entry name" value="Anaerob_Ser_sulfatase-maturase"/>
</dbReference>
<reference evidence="9 10" key="1">
    <citation type="submission" date="2022-04" db="EMBL/GenBank/DDBJ databases">
        <title>Proposal of a three novel species of Scandinavium, Scandinavium hiltneri, Scandinavium manionii, Scandinavium tedordense.</title>
        <authorList>
            <person name="Maddock D.W."/>
            <person name="Brady C.L."/>
            <person name="Denman S."/>
            <person name="Arnold D."/>
        </authorList>
    </citation>
    <scope>NUCLEOTIDE SEQUENCE [LARGE SCALE GENOMIC DNA]</scope>
    <source>
        <strain evidence="9 10">H11S7</strain>
    </source>
</reference>
<accession>A0ABT2E3A9</accession>
<dbReference type="Proteomes" id="UP001205357">
    <property type="component" value="Unassembled WGS sequence"/>
</dbReference>
<dbReference type="NCBIfam" id="TIGR03942">
    <property type="entry name" value="sulfatase_rSAM"/>
    <property type="match status" value="1"/>
</dbReference>
<keyword evidence="2" id="KW-0004">4Fe-4S</keyword>
<dbReference type="CDD" id="cd21120">
    <property type="entry name" value="SPASM_anSME"/>
    <property type="match status" value="1"/>
</dbReference>
<dbReference type="SFLD" id="SFLDG01386">
    <property type="entry name" value="main_SPASM_domain-containing"/>
    <property type="match status" value="1"/>
</dbReference>